<protein>
    <submittedName>
        <fullName evidence="1">Uncharacterized protein</fullName>
    </submittedName>
</protein>
<dbReference type="SUPFAM" id="SSF51126">
    <property type="entry name" value="Pectin lyase-like"/>
    <property type="match status" value="1"/>
</dbReference>
<dbReference type="EMBL" id="CP000390">
    <property type="protein sequence ID" value="ABG62632.1"/>
    <property type="molecule type" value="Genomic_DNA"/>
</dbReference>
<evidence type="ECO:0000313" key="1">
    <source>
        <dbReference type="EMBL" id="ABG62632.1"/>
    </source>
</evidence>
<accession>Q11IZ3</accession>
<dbReference type="InterPro" id="IPR011050">
    <property type="entry name" value="Pectin_lyase_fold/virulence"/>
</dbReference>
<dbReference type="KEGG" id="mes:Meso_1236"/>
<proteinExistence type="predicted"/>
<dbReference type="STRING" id="266779.Meso_1236"/>
<dbReference type="OrthoDB" id="7779280at2"/>
<reference evidence="1" key="1">
    <citation type="submission" date="2006-06" db="EMBL/GenBank/DDBJ databases">
        <title>Complete sequence of chromosome of Chelativorans sp. BNC1.</title>
        <authorList>
            <consortium name="US DOE Joint Genome Institute"/>
            <person name="Copeland A."/>
            <person name="Lucas S."/>
            <person name="Lapidus A."/>
            <person name="Barry K."/>
            <person name="Detter J.C."/>
            <person name="Glavina del Rio T."/>
            <person name="Hammon N."/>
            <person name="Israni S."/>
            <person name="Dalin E."/>
            <person name="Tice H."/>
            <person name="Pitluck S."/>
            <person name="Chertkov O."/>
            <person name="Brettin T."/>
            <person name="Bruce D."/>
            <person name="Han C."/>
            <person name="Tapia R."/>
            <person name="Gilna P."/>
            <person name="Schmutz J."/>
            <person name="Larimer F."/>
            <person name="Land M."/>
            <person name="Hauser L."/>
            <person name="Kyrpides N."/>
            <person name="Mikhailova N."/>
            <person name="Richardson P."/>
        </authorList>
    </citation>
    <scope>NUCLEOTIDE SEQUENCE</scope>
    <source>
        <strain evidence="1">BNC1</strain>
    </source>
</reference>
<name>Q11IZ3_CHESB</name>
<gene>
    <name evidence="1" type="ordered locus">Meso_1236</name>
</gene>
<dbReference type="HOGENOM" id="CLU_337012_0_0_5"/>
<dbReference type="AlphaFoldDB" id="Q11IZ3"/>
<organism evidence="1">
    <name type="scientific">Chelativorans sp. (strain BNC1)</name>
    <dbReference type="NCBI Taxonomy" id="266779"/>
    <lineage>
        <taxon>Bacteria</taxon>
        <taxon>Pseudomonadati</taxon>
        <taxon>Pseudomonadota</taxon>
        <taxon>Alphaproteobacteria</taxon>
        <taxon>Hyphomicrobiales</taxon>
        <taxon>Phyllobacteriaceae</taxon>
        <taxon>Chelativorans</taxon>
    </lineage>
</organism>
<sequence length="845" mass="89667">MTGFTETAVDVFAPTDAAGYPRSVQNDAVQRWGTEVERLIIALIADQGGDIDLPNLLVRATVTGGTGNNIVAVPNLPLTGPGMQLISLQTVAENSGPITLDLGDGAKPLLTNGGQQIAAGEVKANDMFLLADAGVHYRLYADPSSLRNKEAAELAQHLAEAAQFAAQAAQAAAEAARDIAAGYASDAVSQGNVPIYSTVAGMPSLEVPVGIQTIRVNGYASSGDGGGGLFVDQNNGSTDTFQSGGTTARTWYRAYEYENSVAVPDDIGKLNPGVSAPSINVLGYPNSPGARNDWVRSDSNPSHGIYRTDENGQVWVPSAFTVKAQDFGPWQQNQIANQALQNAVDFSVARGYGQIILPPGNVYLENLVSGDSSSKIISIIGAGMQSTTLTLDAISSANGIALTSADRLAATHFRDFSIVIDGQASGGTALKSTMPPGGVQDRPSAILQNVRVNGLAIATDYVTFGIDVTGHWRPRLIDCFATGCWGPEVVAPDGLYSDTDPRFLMNKGFILDGCYSPYVVRCRASSAHWGFFSQGTAEEAWYFHECIANEVRKGYYIERTDPEPLGYMYNCHASYRDNGIWIKGGKFLEIYRNLIYQIDPNNHSLSAPVDILLSNVTDTTLAANTHHYDGDTRRIANQIDTSALARDIDIFDYNVTGTVAEVVRIGLGASGVQLRPGRLTGTIGQHLAGTFGQANITVLRRVTPTTEVVRTGSPQGIPNNVFTAVQWNTKTRDDLGMFDAGASSTNFVVPAHEGIRFVRVSVNVEFAANDTGVRAIRLRRNGAAAQGGFNELQPAGSGAYGMAVTSGKVAVAAGDVLTVEVFQTSGADLDLNAGLYSWCSLEVVN</sequence>